<dbReference type="GO" id="GO:0006352">
    <property type="term" value="P:DNA-templated transcription initiation"/>
    <property type="evidence" value="ECO:0007669"/>
    <property type="project" value="InterPro"/>
</dbReference>
<dbReference type="InterPro" id="IPR013325">
    <property type="entry name" value="RNA_pol_sigma_r2"/>
</dbReference>
<comment type="similarity">
    <text evidence="1">Belongs to the sigma-70 factor family. ECF subfamily.</text>
</comment>
<dbReference type="Proteomes" id="UP000664417">
    <property type="component" value="Unassembled WGS sequence"/>
</dbReference>
<dbReference type="InterPro" id="IPR039425">
    <property type="entry name" value="RNA_pol_sigma-70-like"/>
</dbReference>
<name>A0A8J7QC55_9BACT</name>
<dbReference type="Pfam" id="PF07638">
    <property type="entry name" value="Sigma70_ECF"/>
    <property type="match status" value="1"/>
</dbReference>
<dbReference type="InterPro" id="IPR014284">
    <property type="entry name" value="RNA_pol_sigma-70_dom"/>
</dbReference>
<proteinExistence type="inferred from homology"/>
<reference evidence="6" key="1">
    <citation type="submission" date="2021-03" db="EMBL/GenBank/DDBJ databases">
        <authorList>
            <person name="Wang G."/>
        </authorList>
    </citation>
    <scope>NUCLEOTIDE SEQUENCE</scope>
    <source>
        <strain evidence="6">KCTC 12899</strain>
    </source>
</reference>
<sequence>MSPQKEITQLLYDWQKGDQQAFEELVPIVYEELRGLSRRFLARERKGHTFASSDLVNEAYLRLAKQDRADWKNRSHFFGVAATMMRRILITHARERNAEKRGGDMVRVTLSLNEGEGNEFDVERLLALDQALELLQQQDERKAKVVELKYFGGLTEDEIAEIMDVSSSTVRSDWRFARAFLFSRLNAKDNDKK</sequence>
<evidence type="ECO:0000313" key="7">
    <source>
        <dbReference type="Proteomes" id="UP000664417"/>
    </source>
</evidence>
<dbReference type="AlphaFoldDB" id="A0A8J7QC55"/>
<dbReference type="PANTHER" id="PTHR43133">
    <property type="entry name" value="RNA POLYMERASE ECF-TYPE SIGMA FACTO"/>
    <property type="match status" value="1"/>
</dbReference>
<dbReference type="SUPFAM" id="SSF88659">
    <property type="entry name" value="Sigma3 and sigma4 domains of RNA polymerase sigma factors"/>
    <property type="match status" value="1"/>
</dbReference>
<keyword evidence="3" id="KW-0731">Sigma factor</keyword>
<evidence type="ECO:0000259" key="5">
    <source>
        <dbReference type="Pfam" id="PF07638"/>
    </source>
</evidence>
<dbReference type="InterPro" id="IPR011517">
    <property type="entry name" value="RNA_pol_sigma70_ECF-like"/>
</dbReference>
<keyword evidence="7" id="KW-1185">Reference proteome</keyword>
<dbReference type="SUPFAM" id="SSF88946">
    <property type="entry name" value="Sigma2 domain of RNA polymerase sigma factors"/>
    <property type="match status" value="1"/>
</dbReference>
<dbReference type="PANTHER" id="PTHR43133:SF39">
    <property type="entry name" value="SIMILAR TO RNA POLYMERASE SIGMA-E FACTOR"/>
    <property type="match status" value="1"/>
</dbReference>
<evidence type="ECO:0000256" key="1">
    <source>
        <dbReference type="ARBA" id="ARBA00010641"/>
    </source>
</evidence>
<protein>
    <submittedName>
        <fullName evidence="6">Sigma-70 family RNA polymerase sigma factor</fullName>
    </submittedName>
</protein>
<keyword evidence="4" id="KW-0804">Transcription</keyword>
<organism evidence="6 7">
    <name type="scientific">Acanthopleuribacter pedis</name>
    <dbReference type="NCBI Taxonomy" id="442870"/>
    <lineage>
        <taxon>Bacteria</taxon>
        <taxon>Pseudomonadati</taxon>
        <taxon>Acidobacteriota</taxon>
        <taxon>Holophagae</taxon>
        <taxon>Acanthopleuribacterales</taxon>
        <taxon>Acanthopleuribacteraceae</taxon>
        <taxon>Acanthopleuribacter</taxon>
    </lineage>
</organism>
<evidence type="ECO:0000256" key="2">
    <source>
        <dbReference type="ARBA" id="ARBA00023015"/>
    </source>
</evidence>
<comment type="caution">
    <text evidence="6">The sequence shown here is derived from an EMBL/GenBank/DDBJ whole genome shotgun (WGS) entry which is preliminary data.</text>
</comment>
<feature type="domain" description="RNA polymerase sigma-70 ECF-like HTH" evidence="5">
    <location>
        <begin position="5"/>
        <end position="186"/>
    </location>
</feature>
<dbReference type="InterPro" id="IPR036388">
    <property type="entry name" value="WH-like_DNA-bd_sf"/>
</dbReference>
<keyword evidence="2" id="KW-0805">Transcription regulation</keyword>
<gene>
    <name evidence="6" type="ORF">J3U88_21250</name>
</gene>
<dbReference type="Gene3D" id="1.10.10.10">
    <property type="entry name" value="Winged helix-like DNA-binding domain superfamily/Winged helix DNA-binding domain"/>
    <property type="match status" value="1"/>
</dbReference>
<dbReference type="RefSeq" id="WP_207860993.1">
    <property type="nucleotide sequence ID" value="NZ_JAFREP010000021.1"/>
</dbReference>
<dbReference type="GO" id="GO:0016987">
    <property type="term" value="F:sigma factor activity"/>
    <property type="evidence" value="ECO:0007669"/>
    <property type="project" value="UniProtKB-KW"/>
</dbReference>
<dbReference type="NCBIfam" id="TIGR02937">
    <property type="entry name" value="sigma70-ECF"/>
    <property type="match status" value="1"/>
</dbReference>
<dbReference type="InterPro" id="IPR053812">
    <property type="entry name" value="HTH_Sigma70_ECF-like"/>
</dbReference>
<evidence type="ECO:0000256" key="3">
    <source>
        <dbReference type="ARBA" id="ARBA00023082"/>
    </source>
</evidence>
<accession>A0A8J7QC55</accession>
<dbReference type="NCBIfam" id="TIGR02999">
    <property type="entry name" value="Sig-70_X6"/>
    <property type="match status" value="1"/>
</dbReference>
<dbReference type="Gene3D" id="1.10.1740.10">
    <property type="match status" value="1"/>
</dbReference>
<evidence type="ECO:0000256" key="4">
    <source>
        <dbReference type="ARBA" id="ARBA00023163"/>
    </source>
</evidence>
<dbReference type="EMBL" id="JAFREP010000021">
    <property type="protein sequence ID" value="MBO1321019.1"/>
    <property type="molecule type" value="Genomic_DNA"/>
</dbReference>
<dbReference type="InterPro" id="IPR013324">
    <property type="entry name" value="RNA_pol_sigma_r3/r4-like"/>
</dbReference>
<evidence type="ECO:0000313" key="6">
    <source>
        <dbReference type="EMBL" id="MBO1321019.1"/>
    </source>
</evidence>